<dbReference type="CDD" id="cd19757">
    <property type="entry name" value="Bbox1"/>
    <property type="match status" value="1"/>
</dbReference>
<dbReference type="OrthoDB" id="70705at2759"/>
<evidence type="ECO:0000313" key="1">
    <source>
        <dbReference type="EMBL" id="KAF0711967.1"/>
    </source>
</evidence>
<protein>
    <submittedName>
        <fullName evidence="2">Aste57867_4950 protein</fullName>
    </submittedName>
</protein>
<proteinExistence type="predicted"/>
<reference evidence="2 3" key="1">
    <citation type="submission" date="2019-03" db="EMBL/GenBank/DDBJ databases">
        <authorList>
            <person name="Gaulin E."/>
            <person name="Dumas B."/>
        </authorList>
    </citation>
    <scope>NUCLEOTIDE SEQUENCE [LARGE SCALE GENOMIC DNA]</scope>
    <source>
        <strain evidence="2">CBS 568.67</strain>
    </source>
</reference>
<evidence type="ECO:0000313" key="3">
    <source>
        <dbReference type="Proteomes" id="UP000332933"/>
    </source>
</evidence>
<dbReference type="Pfam" id="PF22586">
    <property type="entry name" value="ANCHR-like_BBOX"/>
    <property type="match status" value="1"/>
</dbReference>
<dbReference type="AlphaFoldDB" id="A0A485KG50"/>
<evidence type="ECO:0000313" key="2">
    <source>
        <dbReference type="EMBL" id="VFT82038.1"/>
    </source>
</evidence>
<dbReference type="SUPFAM" id="SSF57845">
    <property type="entry name" value="B-box zinc-binding domain"/>
    <property type="match status" value="1"/>
</dbReference>
<dbReference type="EMBL" id="CAADRA010001470">
    <property type="protein sequence ID" value="VFT82038.1"/>
    <property type="molecule type" value="Genomic_DNA"/>
</dbReference>
<name>A0A485KG50_9STRA</name>
<reference evidence="1" key="2">
    <citation type="submission" date="2019-06" db="EMBL/GenBank/DDBJ databases">
        <title>Genomics analysis of Aphanomyces spp. identifies a new class of oomycete effector associated with host adaptation.</title>
        <authorList>
            <person name="Gaulin E."/>
        </authorList>
    </citation>
    <scope>NUCLEOTIDE SEQUENCE</scope>
    <source>
        <strain evidence="1">CBS 578.67</strain>
    </source>
</reference>
<dbReference type="Proteomes" id="UP000332933">
    <property type="component" value="Unassembled WGS sequence"/>
</dbReference>
<keyword evidence="3" id="KW-1185">Reference proteome</keyword>
<gene>
    <name evidence="2" type="primary">Aste57867_4950</name>
    <name evidence="1" type="ORF">As57867_004937</name>
    <name evidence="2" type="ORF">ASTE57867_4950</name>
</gene>
<accession>A0A485KG50</accession>
<organism evidence="2 3">
    <name type="scientific">Aphanomyces stellatus</name>
    <dbReference type="NCBI Taxonomy" id="120398"/>
    <lineage>
        <taxon>Eukaryota</taxon>
        <taxon>Sar</taxon>
        <taxon>Stramenopiles</taxon>
        <taxon>Oomycota</taxon>
        <taxon>Saprolegniomycetes</taxon>
        <taxon>Saprolegniales</taxon>
        <taxon>Verrucalvaceae</taxon>
        <taxon>Aphanomyces</taxon>
    </lineage>
</organism>
<dbReference type="EMBL" id="VJMH01001469">
    <property type="protein sequence ID" value="KAF0711967.1"/>
    <property type="molecule type" value="Genomic_DNA"/>
</dbReference>
<sequence length="142" mass="15836">MEQTTAETSWTPPNHYIRCTKCRLNFCTQRQTATGERFCVSCYAEMAHVEREEMRAARRAAKAAGQDPNVVVPEQGKLWTRIAVVAAKCCVCKAKSAEHLCRECGGDTTCGRCFAAVHKNPKFKHHTNHESLVYADTAVEGM</sequence>